<dbReference type="Proteomes" id="UP000315901">
    <property type="component" value="Unassembled WGS sequence"/>
</dbReference>
<dbReference type="PANTHER" id="PTHR37482:SF1">
    <property type="entry name" value="OUTER MEMBRANE PROTEIN ASSEMBLY FACTOR BAME"/>
    <property type="match status" value="1"/>
</dbReference>
<dbReference type="GO" id="GO:0043165">
    <property type="term" value="P:Gram-negative-bacterium-type cell outer membrane assembly"/>
    <property type="evidence" value="ECO:0007669"/>
    <property type="project" value="UniProtKB-UniRule"/>
</dbReference>
<keyword evidence="1 4" id="KW-0732">Signal</keyword>
<feature type="domain" description="Outer membrane protein assembly factor BamE" evidence="6">
    <location>
        <begin position="31"/>
        <end position="102"/>
    </location>
</feature>
<dbReference type="GO" id="GO:0051205">
    <property type="term" value="P:protein insertion into membrane"/>
    <property type="evidence" value="ECO:0007669"/>
    <property type="project" value="UniProtKB-UniRule"/>
</dbReference>
<dbReference type="HAMAP" id="MF_00925">
    <property type="entry name" value="OM_assembly_BamE"/>
    <property type="match status" value="1"/>
</dbReference>
<dbReference type="EMBL" id="VFRR01000017">
    <property type="protein sequence ID" value="TPE50857.1"/>
    <property type="molecule type" value="Genomic_DNA"/>
</dbReference>
<evidence type="ECO:0000259" key="6">
    <source>
        <dbReference type="Pfam" id="PF04355"/>
    </source>
</evidence>
<dbReference type="PROSITE" id="PS51257">
    <property type="entry name" value="PROKAR_LIPOPROTEIN"/>
    <property type="match status" value="1"/>
</dbReference>
<dbReference type="Pfam" id="PF04355">
    <property type="entry name" value="BamE"/>
    <property type="match status" value="1"/>
</dbReference>
<dbReference type="PANTHER" id="PTHR37482">
    <property type="entry name" value="OUTER MEMBRANE PROTEIN ASSEMBLY FACTOR BAME"/>
    <property type="match status" value="1"/>
</dbReference>
<accession>A0A501WU14</accession>
<dbReference type="Gene3D" id="3.30.1450.10">
    <property type="match status" value="1"/>
</dbReference>
<keyword evidence="4" id="KW-0564">Palmitate</keyword>
<keyword evidence="3 4" id="KW-0998">Cell outer membrane</keyword>
<dbReference type="InterPro" id="IPR037873">
    <property type="entry name" value="BamE-like"/>
</dbReference>
<organism evidence="7 8">
    <name type="scientific">Maribrevibacterium harenarium</name>
    <dbReference type="NCBI Taxonomy" id="2589817"/>
    <lineage>
        <taxon>Bacteria</taxon>
        <taxon>Pseudomonadati</taxon>
        <taxon>Pseudomonadota</taxon>
        <taxon>Gammaproteobacteria</taxon>
        <taxon>Oceanospirillales</taxon>
        <taxon>Oceanospirillaceae</taxon>
        <taxon>Maribrevibacterium</taxon>
    </lineage>
</organism>
<evidence type="ECO:0000256" key="1">
    <source>
        <dbReference type="ARBA" id="ARBA00022729"/>
    </source>
</evidence>
<comment type="function">
    <text evidence="4">Part of the outer membrane protein assembly complex, which is involved in assembly and insertion of beta-barrel proteins into the outer membrane.</text>
</comment>
<evidence type="ECO:0000256" key="2">
    <source>
        <dbReference type="ARBA" id="ARBA00023136"/>
    </source>
</evidence>
<feature type="chain" id="PRO_5021520354" description="Outer membrane protein assembly factor BamE" evidence="5">
    <location>
        <begin position="19"/>
        <end position="105"/>
    </location>
</feature>
<comment type="similarity">
    <text evidence="4">Belongs to the BamE family.</text>
</comment>
<evidence type="ECO:0000313" key="8">
    <source>
        <dbReference type="Proteomes" id="UP000315901"/>
    </source>
</evidence>
<evidence type="ECO:0000256" key="3">
    <source>
        <dbReference type="ARBA" id="ARBA00023237"/>
    </source>
</evidence>
<comment type="caution">
    <text evidence="7">The sequence shown here is derived from an EMBL/GenBank/DDBJ whole genome shotgun (WGS) entry which is preliminary data.</text>
</comment>
<sequence length="105" mass="11849">MKKTIFLLLASVSLSACSLLPEPYKTPVSQGNVLKQEQVAQVKVGMSASQVSYLLGTPMVRDSFAPNEWHYLYTSLYADDNTKKSEIDHLVLIFDNDILQKIEQR</sequence>
<dbReference type="RefSeq" id="WP_140588870.1">
    <property type="nucleotide sequence ID" value="NZ_VFRR01000017.1"/>
</dbReference>
<evidence type="ECO:0000256" key="4">
    <source>
        <dbReference type="HAMAP-Rule" id="MF_00925"/>
    </source>
</evidence>
<evidence type="ECO:0000256" key="5">
    <source>
        <dbReference type="SAM" id="SignalP"/>
    </source>
</evidence>
<evidence type="ECO:0000313" key="7">
    <source>
        <dbReference type="EMBL" id="TPE50857.1"/>
    </source>
</evidence>
<dbReference type="InterPro" id="IPR026592">
    <property type="entry name" value="BamE"/>
</dbReference>
<keyword evidence="2 4" id="KW-0472">Membrane</keyword>
<gene>
    <name evidence="4" type="primary">bamE</name>
    <name evidence="7" type="ORF">FJM67_09825</name>
</gene>
<name>A0A501WU14_9GAMM</name>
<reference evidence="7 8" key="1">
    <citation type="submission" date="2019-06" db="EMBL/GenBank/DDBJ databases">
        <title>A novel bacterium of genus Marinomonas, isolated from coastal sand.</title>
        <authorList>
            <person name="Huang H."/>
            <person name="Mo K."/>
            <person name="Hu Y."/>
        </authorList>
    </citation>
    <scope>NUCLEOTIDE SEQUENCE [LARGE SCALE GENOMIC DNA]</scope>
    <source>
        <strain evidence="7 8">HB171799</strain>
    </source>
</reference>
<protein>
    <recommendedName>
        <fullName evidence="4">Outer membrane protein assembly factor BamE</fullName>
    </recommendedName>
</protein>
<comment type="subunit">
    <text evidence="4">Part of the Bam complex.</text>
</comment>
<feature type="signal peptide" evidence="5">
    <location>
        <begin position="1"/>
        <end position="18"/>
    </location>
</feature>
<proteinExistence type="inferred from homology"/>
<dbReference type="GO" id="GO:0030674">
    <property type="term" value="F:protein-macromolecule adaptor activity"/>
    <property type="evidence" value="ECO:0007669"/>
    <property type="project" value="TreeGrafter"/>
</dbReference>
<dbReference type="GO" id="GO:1990063">
    <property type="term" value="C:Bam protein complex"/>
    <property type="evidence" value="ECO:0007669"/>
    <property type="project" value="TreeGrafter"/>
</dbReference>
<dbReference type="OrthoDB" id="9808250at2"/>
<dbReference type="AlphaFoldDB" id="A0A501WU14"/>
<dbReference type="InterPro" id="IPR007450">
    <property type="entry name" value="BamE_dom"/>
</dbReference>
<comment type="subcellular location">
    <subcellularLocation>
        <location evidence="4">Cell outer membrane</location>
        <topology evidence="4">Lipid-anchor</topology>
    </subcellularLocation>
</comment>
<keyword evidence="4" id="KW-0449">Lipoprotein</keyword>
<keyword evidence="8" id="KW-1185">Reference proteome</keyword>